<evidence type="ECO:0000313" key="2">
    <source>
        <dbReference type="Proteomes" id="UP001153332"/>
    </source>
</evidence>
<accession>A0ACC2K0P3</accession>
<proteinExistence type="predicted"/>
<gene>
    <name evidence="1" type="ORF">O1611_g267</name>
</gene>
<keyword evidence="2" id="KW-1185">Reference proteome</keyword>
<comment type="caution">
    <text evidence="1">The sequence shown here is derived from an EMBL/GenBank/DDBJ whole genome shotgun (WGS) entry which is preliminary data.</text>
</comment>
<name>A0ACC2K0P3_9PEZI</name>
<sequence length="602" mass="66293">MLDPSQYKLGVPAEDFRQYCAGGYHPVHLHDRLEDGRYEILNKLGFGSFSTVWLAKDHVTQRDVSIKIVVASGSGTQNHELEILQHLQANDLHSHPGRSNVTQLLDSFFHEGPNGRHLCVVLELLGPRVSWVAEKSQNYRLKADLARRVSGHVAKAVAYLHSRGVAHGDIHMGNILLRLPPSAGAGAWSASDSPQIGNVSKKDGSPLEEGVPKYLVEPLEYDIAALDLDSGDVQLVDFGSAFFASSPPRTIYTPLSLHPPELVFKRPLTQAVDIWNLGCTMYELAVGRTPFEAAFDNRELIPQYRQVLGGVPAEWVHEALADGVLDQEPDEDSTDDFLPLEEEIQRAYVNGYPSETLQFTRRDLERLGKYLRKMLIVDPQQRAAAAELIRDASWTFVDKQDIHERQRKIRKINQAASDSSLEEQEEVRVVIEGVEQRLELLDRVLLGTTISLEDLDDDTTNERLNRTASGGLVPKGSSGSRSSETSTLVGLVFLFLIILTTFFAKSFAISWTEKKKAALTTPTSSLFAKATQCLLGSLAAAVPLLKHSSVDGSRAIFWLSSAVGFAVAVISIVIYPLFNICYSSLGSIALAWSLIALTQATG</sequence>
<protein>
    <submittedName>
        <fullName evidence="1">Uncharacterized protein</fullName>
    </submittedName>
</protein>
<dbReference type="Proteomes" id="UP001153332">
    <property type="component" value="Unassembled WGS sequence"/>
</dbReference>
<evidence type="ECO:0000313" key="1">
    <source>
        <dbReference type="EMBL" id="KAJ8133356.1"/>
    </source>
</evidence>
<dbReference type="EMBL" id="JAPUUL010000020">
    <property type="protein sequence ID" value="KAJ8133356.1"/>
    <property type="molecule type" value="Genomic_DNA"/>
</dbReference>
<organism evidence="1 2">
    <name type="scientific">Lasiodiplodia mahajangana</name>
    <dbReference type="NCBI Taxonomy" id="1108764"/>
    <lineage>
        <taxon>Eukaryota</taxon>
        <taxon>Fungi</taxon>
        <taxon>Dikarya</taxon>
        <taxon>Ascomycota</taxon>
        <taxon>Pezizomycotina</taxon>
        <taxon>Dothideomycetes</taxon>
        <taxon>Dothideomycetes incertae sedis</taxon>
        <taxon>Botryosphaeriales</taxon>
        <taxon>Botryosphaeriaceae</taxon>
        <taxon>Lasiodiplodia</taxon>
    </lineage>
</organism>
<reference evidence="1" key="1">
    <citation type="submission" date="2022-12" db="EMBL/GenBank/DDBJ databases">
        <title>Genome Sequence of Lasiodiplodia mahajangana.</title>
        <authorList>
            <person name="Buettner E."/>
        </authorList>
    </citation>
    <scope>NUCLEOTIDE SEQUENCE</scope>
    <source>
        <strain evidence="1">VT137</strain>
    </source>
</reference>